<reference evidence="2 3" key="1">
    <citation type="submission" date="2015-07" db="EMBL/GenBank/DDBJ databases">
        <title>Comparative genomics of the Sigatoka disease complex on banana suggests a link between parallel evolutionary changes in Pseudocercospora fijiensis and Pseudocercospora eumusae and increased virulence on the banana host.</title>
        <authorList>
            <person name="Chang T.-C."/>
            <person name="Salvucci A."/>
            <person name="Crous P.W."/>
            <person name="Stergiopoulos I."/>
        </authorList>
    </citation>
    <scope>NUCLEOTIDE SEQUENCE [LARGE SCALE GENOMIC DNA]</scope>
    <source>
        <strain evidence="2 3">CBS 116634</strain>
    </source>
</reference>
<keyword evidence="3" id="KW-1185">Reference proteome</keyword>
<evidence type="ECO:0000313" key="2">
    <source>
        <dbReference type="EMBL" id="KXT15001.1"/>
    </source>
</evidence>
<sequence length="88" mass="9596">MKKHCIPIIALMDFEFFCHSVYLDSTSKAVSKGHQIMVQAKSNESTGTNIIKSRVEETSTTPDYDAEGNLSASKPNTKDVSKPAGSNM</sequence>
<protein>
    <submittedName>
        <fullName evidence="2">Uncharacterized protein</fullName>
    </submittedName>
</protein>
<dbReference type="Proteomes" id="UP000073492">
    <property type="component" value="Unassembled WGS sequence"/>
</dbReference>
<gene>
    <name evidence="2" type="ORF">AC579_7786</name>
</gene>
<comment type="caution">
    <text evidence="2">The sequence shown here is derived from an EMBL/GenBank/DDBJ whole genome shotgun (WGS) entry which is preliminary data.</text>
</comment>
<feature type="compositionally biased region" description="Polar residues" evidence="1">
    <location>
        <begin position="41"/>
        <end position="51"/>
    </location>
</feature>
<feature type="region of interest" description="Disordered" evidence="1">
    <location>
        <begin position="41"/>
        <end position="88"/>
    </location>
</feature>
<evidence type="ECO:0000256" key="1">
    <source>
        <dbReference type="SAM" id="MobiDB-lite"/>
    </source>
</evidence>
<proteinExistence type="predicted"/>
<organism evidence="2 3">
    <name type="scientific">Pseudocercospora musae</name>
    <dbReference type="NCBI Taxonomy" id="113226"/>
    <lineage>
        <taxon>Eukaryota</taxon>
        <taxon>Fungi</taxon>
        <taxon>Dikarya</taxon>
        <taxon>Ascomycota</taxon>
        <taxon>Pezizomycotina</taxon>
        <taxon>Dothideomycetes</taxon>
        <taxon>Dothideomycetidae</taxon>
        <taxon>Mycosphaerellales</taxon>
        <taxon>Mycosphaerellaceae</taxon>
        <taxon>Pseudocercospora</taxon>
    </lineage>
</organism>
<name>A0A139IJT7_9PEZI</name>
<dbReference type="EMBL" id="LFZO01000069">
    <property type="protein sequence ID" value="KXT15001.1"/>
    <property type="molecule type" value="Genomic_DNA"/>
</dbReference>
<accession>A0A139IJT7</accession>
<dbReference type="AlphaFoldDB" id="A0A139IJT7"/>
<evidence type="ECO:0000313" key="3">
    <source>
        <dbReference type="Proteomes" id="UP000073492"/>
    </source>
</evidence>